<dbReference type="Pfam" id="PF03810">
    <property type="entry name" value="IBN_N"/>
    <property type="match status" value="1"/>
</dbReference>
<evidence type="ECO:0000259" key="8">
    <source>
        <dbReference type="PROSITE" id="PS50166"/>
    </source>
</evidence>
<organism evidence="9 10">
    <name type="scientific">Clavelina lepadiformis</name>
    <name type="common">Light-bulb sea squirt</name>
    <name type="synonym">Ascidia lepadiformis</name>
    <dbReference type="NCBI Taxonomy" id="159417"/>
    <lineage>
        <taxon>Eukaryota</taxon>
        <taxon>Metazoa</taxon>
        <taxon>Chordata</taxon>
        <taxon>Tunicata</taxon>
        <taxon>Ascidiacea</taxon>
        <taxon>Aplousobranchia</taxon>
        <taxon>Clavelinidae</taxon>
        <taxon>Clavelina</taxon>
    </lineage>
</organism>
<dbReference type="Gene3D" id="1.25.10.10">
    <property type="entry name" value="Leucine-rich Repeat Variant"/>
    <property type="match status" value="2"/>
</dbReference>
<dbReference type="InterPro" id="IPR016024">
    <property type="entry name" value="ARM-type_fold"/>
</dbReference>
<dbReference type="InterPro" id="IPR001494">
    <property type="entry name" value="Importin-beta_N"/>
</dbReference>
<dbReference type="InterPro" id="IPR044189">
    <property type="entry name" value="XPO4/7-like"/>
</dbReference>
<keyword evidence="10" id="KW-1185">Reference proteome</keyword>
<evidence type="ECO:0000313" key="10">
    <source>
        <dbReference type="Proteomes" id="UP001642483"/>
    </source>
</evidence>
<evidence type="ECO:0000256" key="4">
    <source>
        <dbReference type="ARBA" id="ARBA00022448"/>
    </source>
</evidence>
<evidence type="ECO:0000256" key="6">
    <source>
        <dbReference type="ARBA" id="ARBA00022927"/>
    </source>
</evidence>
<comment type="similarity">
    <text evidence="3">Belongs to the exportin family.</text>
</comment>
<evidence type="ECO:0000256" key="3">
    <source>
        <dbReference type="ARBA" id="ARBA00009466"/>
    </source>
</evidence>
<keyword evidence="6" id="KW-0653">Protein transport</keyword>
<evidence type="ECO:0000256" key="1">
    <source>
        <dbReference type="ARBA" id="ARBA00004123"/>
    </source>
</evidence>
<dbReference type="Pfam" id="PF25795">
    <property type="entry name" value="TPR_XPO7"/>
    <property type="match status" value="1"/>
</dbReference>
<proteinExistence type="inferred from homology"/>
<comment type="caution">
    <text evidence="9">The sequence shown here is derived from an EMBL/GenBank/DDBJ whole genome shotgun (WGS) entry which is preliminary data.</text>
</comment>
<feature type="domain" description="Importin N-terminal" evidence="8">
    <location>
        <begin position="27"/>
        <end position="93"/>
    </location>
</feature>
<evidence type="ECO:0000256" key="7">
    <source>
        <dbReference type="ARBA" id="ARBA00023242"/>
    </source>
</evidence>
<comment type="subcellular location">
    <subcellularLocation>
        <location evidence="2">Cytoplasm</location>
    </subcellularLocation>
    <subcellularLocation>
        <location evidence="1">Nucleus</location>
    </subcellularLocation>
</comment>
<dbReference type="PANTHER" id="PTHR12596:SF2">
    <property type="entry name" value="EXPORTIN-7 ISOFORM X1"/>
    <property type="match status" value="1"/>
</dbReference>
<keyword evidence="5" id="KW-0963">Cytoplasm</keyword>
<keyword evidence="4" id="KW-0813">Transport</keyword>
<dbReference type="Proteomes" id="UP001642483">
    <property type="component" value="Unassembled WGS sequence"/>
</dbReference>
<dbReference type="InterPro" id="IPR011989">
    <property type="entry name" value="ARM-like"/>
</dbReference>
<dbReference type="PROSITE" id="PS50166">
    <property type="entry name" value="IMPORTIN_B_NT"/>
    <property type="match status" value="1"/>
</dbReference>
<sequence length="1112" mass="125800">MDQEILELERLCAVMYETGDSNMRQHAEKVLVDLVNDPHVLQKCQLLLERAVSPYSLLIAASTLTKRVTKHGTPLTIQERLDIRNYVLHYLYNATKHTAYGTDQLSLLFARVTKLSWFESSKDEWLFRNVVSDISKFLQGNTESCIMGVQILNGLVTDVNQSDNVKPLTRHRKIAASFRDTTLFEIFQLACRLLTQALVSGEQIQGNEQCALVGAVLRLTLTCLSYDFIGTSYDESGDDLGTVQIPTGWRTTFVDLSTSQLFLNLYNVLPESLCCIVMSCLVQIVSVRRSLFNNTERAKFLADIMKGIKGILENPQKMSDEATFHEFCRMLARLKANYQLGELVKAACYTECMRLIADFTVASLRMWQFSPNSIHYLLSLWQRMASSVPYVKAQEPHRLESYMPLILKSYVESRLKSVEVIVRDSLENPLEDMSFVKQQLEQVSSIARCDYTTTCQLLVRTFDETASHLDKYLHSNMDNQQLTIQIGKLAWVIHLVGAVIGGRVSFAATDDHDSMDGELVIRVLQLMDVTDRRLPSGKGYVTVELAFLSFFDQFRKIYAGDQVQKTSKVYKRLGEVLNLTDESAILGIFVSKIITNLKYWSNNEQILTGTLRLLGDLSIGFSSVRKLVKLGTIRFLLENDPSSHFPFLNVDSKISDLRCRTTFYTSLGRLLLVDLGEDEEKLTRFMVPMTTTFHSLQQMLQNASSNATMSSHAVRTLLGVTRDCRGLAYAFNTKSSYMMLFDIIYPTFTDILQKSIELWSHDPDVTTPVLKLFAELVLKRGQRLDFDVASPNGILLFKEASKLVCGYGNRILAMGEPPKDQVFSHRLKGMSLCFRLLKNALCAGLVNFGVFQLYNDPTLEDALNVFVKLAMSTDSSHFLDYPKLSSSYYSLLEVAMQDHMSFVSGLPPSVVYHLFKTLTDGLTGLDTVICTCCCNTLDHLVTYLFRIGSRAPALSNGDITSAVSLKRRHNEVDRQREQHFLQMMIDRPDILQTALSTVLHTIMFEDCRNQWSMSRPLLGLILLNEEHMPTLQKTLCEPGVEHGRLNLESVSNCFNQLMFCVDKNLHSKTRDRFTQNLSMFRREVNDIIKAASSGQNTGAGLDLTANSSNMMT</sequence>
<protein>
    <recommendedName>
        <fullName evidence="8">Importin N-terminal domain-containing protein</fullName>
    </recommendedName>
</protein>
<dbReference type="PANTHER" id="PTHR12596">
    <property type="entry name" value="EXPORTIN 4,7-RELATED"/>
    <property type="match status" value="1"/>
</dbReference>
<dbReference type="SMART" id="SM00913">
    <property type="entry name" value="IBN_N"/>
    <property type="match status" value="1"/>
</dbReference>
<evidence type="ECO:0000256" key="2">
    <source>
        <dbReference type="ARBA" id="ARBA00004496"/>
    </source>
</evidence>
<dbReference type="SUPFAM" id="SSF48371">
    <property type="entry name" value="ARM repeat"/>
    <property type="match status" value="1"/>
</dbReference>
<evidence type="ECO:0000313" key="9">
    <source>
        <dbReference type="EMBL" id="CAK8690180.1"/>
    </source>
</evidence>
<reference evidence="9 10" key="1">
    <citation type="submission" date="2024-02" db="EMBL/GenBank/DDBJ databases">
        <authorList>
            <person name="Daric V."/>
            <person name="Darras S."/>
        </authorList>
    </citation>
    <scope>NUCLEOTIDE SEQUENCE [LARGE SCALE GENOMIC DNA]</scope>
</reference>
<accession>A0ABP0GIY5</accession>
<gene>
    <name evidence="9" type="ORF">CVLEPA_LOCUS22815</name>
</gene>
<keyword evidence="7" id="KW-0539">Nucleus</keyword>
<dbReference type="EMBL" id="CAWYQH010000114">
    <property type="protein sequence ID" value="CAK8690180.1"/>
    <property type="molecule type" value="Genomic_DNA"/>
</dbReference>
<name>A0ABP0GIY5_CLALP</name>
<dbReference type="InterPro" id="IPR057947">
    <property type="entry name" value="TPR_XPO7/RBP17"/>
</dbReference>
<evidence type="ECO:0000256" key="5">
    <source>
        <dbReference type="ARBA" id="ARBA00022490"/>
    </source>
</evidence>